<feature type="repeat" description="WD" evidence="1">
    <location>
        <begin position="328"/>
        <end position="369"/>
    </location>
</feature>
<feature type="repeat" description="WD" evidence="1">
    <location>
        <begin position="184"/>
        <end position="216"/>
    </location>
</feature>
<dbReference type="InterPro" id="IPR015943">
    <property type="entry name" value="WD40/YVTN_repeat-like_dom_sf"/>
</dbReference>
<accession>A0A3P7MDV6</accession>
<gene>
    <name evidence="2" type="ORF">DILT_LOCUS11902</name>
</gene>
<keyword evidence="3" id="KW-1185">Reference proteome</keyword>
<dbReference type="GO" id="GO:0034388">
    <property type="term" value="C:Pwp2p-containing subcomplex of 90S preribosome"/>
    <property type="evidence" value="ECO:0007669"/>
    <property type="project" value="TreeGrafter"/>
</dbReference>
<dbReference type="PROSITE" id="PS50294">
    <property type="entry name" value="WD_REPEATS_REGION"/>
    <property type="match status" value="1"/>
</dbReference>
<dbReference type="EMBL" id="UYRU01064551">
    <property type="protein sequence ID" value="VDN16071.1"/>
    <property type="molecule type" value="Genomic_DNA"/>
</dbReference>
<evidence type="ECO:0000313" key="2">
    <source>
        <dbReference type="EMBL" id="VDN16071.1"/>
    </source>
</evidence>
<dbReference type="InterPro" id="IPR027145">
    <property type="entry name" value="PWP2"/>
</dbReference>
<evidence type="ECO:0000256" key="1">
    <source>
        <dbReference type="PROSITE-ProRule" id="PRU00221"/>
    </source>
</evidence>
<dbReference type="InterPro" id="IPR001680">
    <property type="entry name" value="WD40_rpt"/>
</dbReference>
<dbReference type="AlphaFoldDB" id="A0A3P7MDV6"/>
<name>A0A3P7MDV6_DIBLA</name>
<dbReference type="GO" id="GO:0000462">
    <property type="term" value="P:maturation of SSU-rRNA from tricistronic rRNA transcript (SSU-rRNA, 5.8S rRNA, LSU-rRNA)"/>
    <property type="evidence" value="ECO:0007669"/>
    <property type="project" value="TreeGrafter"/>
</dbReference>
<reference evidence="2 3" key="1">
    <citation type="submission" date="2018-11" db="EMBL/GenBank/DDBJ databases">
        <authorList>
            <consortium name="Pathogen Informatics"/>
        </authorList>
    </citation>
    <scope>NUCLEOTIDE SEQUENCE [LARGE SCALE GENOMIC DNA]</scope>
</reference>
<dbReference type="OrthoDB" id="3142434at2759"/>
<dbReference type="Proteomes" id="UP000281553">
    <property type="component" value="Unassembled WGS sequence"/>
</dbReference>
<dbReference type="PANTHER" id="PTHR19858:SF0">
    <property type="entry name" value="PERIODIC TRYPTOPHAN PROTEIN 2 HOMOLOG"/>
    <property type="match status" value="1"/>
</dbReference>
<dbReference type="SMART" id="SM00320">
    <property type="entry name" value="WD40"/>
    <property type="match status" value="7"/>
</dbReference>
<dbReference type="Pfam" id="PF00400">
    <property type="entry name" value="WD40"/>
    <property type="match status" value="6"/>
</dbReference>
<dbReference type="GO" id="GO:0032040">
    <property type="term" value="C:small-subunit processome"/>
    <property type="evidence" value="ECO:0007669"/>
    <property type="project" value="TreeGrafter"/>
</dbReference>
<dbReference type="GO" id="GO:0000028">
    <property type="term" value="P:ribosomal small subunit assembly"/>
    <property type="evidence" value="ECO:0007669"/>
    <property type="project" value="TreeGrafter"/>
</dbReference>
<dbReference type="InterPro" id="IPR036322">
    <property type="entry name" value="WD40_repeat_dom_sf"/>
</dbReference>
<organism evidence="2 3">
    <name type="scientific">Dibothriocephalus latus</name>
    <name type="common">Fish tapeworm</name>
    <name type="synonym">Diphyllobothrium latum</name>
    <dbReference type="NCBI Taxonomy" id="60516"/>
    <lineage>
        <taxon>Eukaryota</taxon>
        <taxon>Metazoa</taxon>
        <taxon>Spiralia</taxon>
        <taxon>Lophotrochozoa</taxon>
        <taxon>Platyhelminthes</taxon>
        <taxon>Cestoda</taxon>
        <taxon>Eucestoda</taxon>
        <taxon>Diphyllobothriidea</taxon>
        <taxon>Diphyllobothriidae</taxon>
        <taxon>Dibothriocephalus</taxon>
    </lineage>
</organism>
<dbReference type="CDD" id="cd00200">
    <property type="entry name" value="WD40"/>
    <property type="match status" value="1"/>
</dbReference>
<evidence type="ECO:0000313" key="3">
    <source>
        <dbReference type="Proteomes" id="UP000281553"/>
    </source>
</evidence>
<feature type="repeat" description="WD" evidence="1">
    <location>
        <begin position="370"/>
        <end position="404"/>
    </location>
</feature>
<protein>
    <submittedName>
        <fullName evidence="2">Uncharacterized protein</fullName>
    </submittedName>
</protein>
<keyword evidence="1" id="KW-0853">WD repeat</keyword>
<dbReference type="Gene3D" id="2.130.10.10">
    <property type="entry name" value="YVTN repeat-like/Quinoprotein amine dehydrogenase"/>
    <property type="match status" value="2"/>
</dbReference>
<proteinExistence type="predicted"/>
<dbReference type="SUPFAM" id="SSF50978">
    <property type="entry name" value="WD40 repeat-like"/>
    <property type="match status" value="2"/>
</dbReference>
<sequence>MKLNFKFTNLFGTAYKCGNLSYTNNGSCLLSSVGNQVTIFHLLRDEARTIAVNSHFNIEHIALSPILPILFTVDCNGGGSLVSMLTGNVITTYNFRHPVSAACFSPDGKYLAVSKNHCIMVFLAPEPSRSVNSLELYRFLYGFQDKIKNIDWSSDSKFIIAGSDDMTARVLAVKRTPKLIIYTLSGHKAPVYAAFVADESLDCVTVSVDGEVRLWECDTMPRDLHNTPSLETKKAFTYRNSLSQRINETITTVKFHRKLKMIVTAFESGIVMLHQLPEFILIDKAKLMADPVSAVAINPSGDWIAVGSEEHGQLAVWEWRSKSCHLRLSSHANEMTGVTFSPDGLLLATAGRDAKVKIWQVASGRALVTFSDHQAPVTQVAFPATKPKVVISSSLDGTVRAFDLTRYDLKNLSY</sequence>
<dbReference type="PANTHER" id="PTHR19858">
    <property type="entry name" value="WD40 REPEAT PROTEIN"/>
    <property type="match status" value="1"/>
</dbReference>
<dbReference type="PROSITE" id="PS50082">
    <property type="entry name" value="WD_REPEATS_2"/>
    <property type="match status" value="3"/>
</dbReference>